<evidence type="ECO:0000313" key="2">
    <source>
        <dbReference type="EMBL" id="KAG5599417.1"/>
    </source>
</evidence>
<dbReference type="AlphaFoldDB" id="A0A9J5YGP7"/>
<keyword evidence="3" id="KW-1185">Reference proteome</keyword>
<comment type="caution">
    <text evidence="2">The sequence shown here is derived from an EMBL/GenBank/DDBJ whole genome shotgun (WGS) entry which is preliminary data.</text>
</comment>
<name>A0A9J5YGP7_SOLCO</name>
<proteinExistence type="predicted"/>
<reference evidence="2 3" key="1">
    <citation type="submission" date="2020-09" db="EMBL/GenBank/DDBJ databases">
        <title>De no assembly of potato wild relative species, Solanum commersonii.</title>
        <authorList>
            <person name="Cho K."/>
        </authorList>
    </citation>
    <scope>NUCLEOTIDE SEQUENCE [LARGE SCALE GENOMIC DNA]</scope>
    <source>
        <strain evidence="2">LZ3.2</strain>
        <tissue evidence="2">Leaf</tissue>
    </source>
</reference>
<dbReference type="InterPro" id="IPR012340">
    <property type="entry name" value="NA-bd_OB-fold"/>
</dbReference>
<evidence type="ECO:0000313" key="3">
    <source>
        <dbReference type="Proteomes" id="UP000824120"/>
    </source>
</evidence>
<feature type="compositionally biased region" description="Acidic residues" evidence="1">
    <location>
        <begin position="191"/>
        <end position="201"/>
    </location>
</feature>
<dbReference type="Gene3D" id="2.40.50.140">
    <property type="entry name" value="Nucleic acid-binding proteins"/>
    <property type="match status" value="1"/>
</dbReference>
<dbReference type="Proteomes" id="UP000824120">
    <property type="component" value="Chromosome 6"/>
</dbReference>
<sequence>MILIDEMGNLMHAIIWKNQINGFRERFCEGSSIIIKNFKFSSEAIAVQTIAIAYGDNIPIEKAMFEKRMIVANLLDSDLSLDDTGTVEATTEIIDRDVEEFENAPPNAEDISICNQTFITTNIKKRRNMIIHNDEYITRLIKIESQLDISDEEVEPPYNIHPKSKGKGQMKEKNKPNYWKAEGSKTRDSREEDQDDESMSF</sequence>
<feature type="region of interest" description="Disordered" evidence="1">
    <location>
        <begin position="154"/>
        <end position="201"/>
    </location>
</feature>
<protein>
    <submittedName>
        <fullName evidence="2">Uncharacterized protein</fullName>
    </submittedName>
</protein>
<evidence type="ECO:0000256" key="1">
    <source>
        <dbReference type="SAM" id="MobiDB-lite"/>
    </source>
</evidence>
<accession>A0A9J5YGP7</accession>
<organism evidence="2 3">
    <name type="scientific">Solanum commersonii</name>
    <name type="common">Commerson's wild potato</name>
    <name type="synonym">Commerson's nightshade</name>
    <dbReference type="NCBI Taxonomy" id="4109"/>
    <lineage>
        <taxon>Eukaryota</taxon>
        <taxon>Viridiplantae</taxon>
        <taxon>Streptophyta</taxon>
        <taxon>Embryophyta</taxon>
        <taxon>Tracheophyta</taxon>
        <taxon>Spermatophyta</taxon>
        <taxon>Magnoliopsida</taxon>
        <taxon>eudicotyledons</taxon>
        <taxon>Gunneridae</taxon>
        <taxon>Pentapetalae</taxon>
        <taxon>asterids</taxon>
        <taxon>lamiids</taxon>
        <taxon>Solanales</taxon>
        <taxon>Solanaceae</taxon>
        <taxon>Solanoideae</taxon>
        <taxon>Solaneae</taxon>
        <taxon>Solanum</taxon>
    </lineage>
</organism>
<dbReference type="EMBL" id="JACXVP010000006">
    <property type="protein sequence ID" value="KAG5599417.1"/>
    <property type="molecule type" value="Genomic_DNA"/>
</dbReference>
<gene>
    <name evidence="2" type="ORF">H5410_030787</name>
</gene>